<sequence>MFFNSDFRHEMGLHAHRVLRRSIFVENGIDSGDLTQTNSDRDSREAIKEHRRMAAAVCGRRKSLDLIVGRLKNTIIRVPTKKFHRINSNRKKKGTVRSIPLDQKCGKPQLEILDQKWDCKPPHKYLTDLTETSNCGEFYLHVGVTPRKTTIIDSWGTPRCPPVPHSSNRSKIMYRIATIVDIFRAQRLRFVVALLDGICDELCMSEKRRRRRHAGGKCKNRQPRTGAHVRRNSCEGRVVVGPRADTVDDPPCLRRERDVSGALQPPSDQNSARYS</sequence>
<evidence type="ECO:0000313" key="3">
    <source>
        <dbReference type="Proteomes" id="UP000719412"/>
    </source>
</evidence>
<dbReference type="Proteomes" id="UP000719412">
    <property type="component" value="Unassembled WGS sequence"/>
</dbReference>
<feature type="compositionally biased region" description="Basic residues" evidence="1">
    <location>
        <begin position="212"/>
        <end position="231"/>
    </location>
</feature>
<reference evidence="2" key="2">
    <citation type="submission" date="2021-08" db="EMBL/GenBank/DDBJ databases">
        <authorList>
            <person name="Eriksson T."/>
        </authorList>
    </citation>
    <scope>NUCLEOTIDE SEQUENCE</scope>
    <source>
        <strain evidence="2">Stoneville</strain>
        <tissue evidence="2">Whole head</tissue>
    </source>
</reference>
<comment type="caution">
    <text evidence="2">The sequence shown here is derived from an EMBL/GenBank/DDBJ whole genome shotgun (WGS) entry which is preliminary data.</text>
</comment>
<evidence type="ECO:0000256" key="1">
    <source>
        <dbReference type="SAM" id="MobiDB-lite"/>
    </source>
</evidence>
<feature type="compositionally biased region" description="Polar residues" evidence="1">
    <location>
        <begin position="266"/>
        <end position="275"/>
    </location>
</feature>
<accession>A0A8J6HMI2</accession>
<protein>
    <submittedName>
        <fullName evidence="2">Uncharacterized protein</fullName>
    </submittedName>
</protein>
<reference evidence="2" key="1">
    <citation type="journal article" date="2020" name="J Insects Food Feed">
        <title>The yellow mealworm (Tenebrio molitor) genome: a resource for the emerging insects as food and feed industry.</title>
        <authorList>
            <person name="Eriksson T."/>
            <person name="Andere A."/>
            <person name="Kelstrup H."/>
            <person name="Emery V."/>
            <person name="Picard C."/>
        </authorList>
    </citation>
    <scope>NUCLEOTIDE SEQUENCE</scope>
    <source>
        <strain evidence="2">Stoneville</strain>
        <tissue evidence="2">Whole head</tissue>
    </source>
</reference>
<evidence type="ECO:0000313" key="2">
    <source>
        <dbReference type="EMBL" id="KAH0817364.1"/>
    </source>
</evidence>
<organism evidence="2 3">
    <name type="scientific">Tenebrio molitor</name>
    <name type="common">Yellow mealworm beetle</name>
    <dbReference type="NCBI Taxonomy" id="7067"/>
    <lineage>
        <taxon>Eukaryota</taxon>
        <taxon>Metazoa</taxon>
        <taxon>Ecdysozoa</taxon>
        <taxon>Arthropoda</taxon>
        <taxon>Hexapoda</taxon>
        <taxon>Insecta</taxon>
        <taxon>Pterygota</taxon>
        <taxon>Neoptera</taxon>
        <taxon>Endopterygota</taxon>
        <taxon>Coleoptera</taxon>
        <taxon>Polyphaga</taxon>
        <taxon>Cucujiformia</taxon>
        <taxon>Tenebrionidae</taxon>
        <taxon>Tenebrio</taxon>
    </lineage>
</organism>
<dbReference type="AlphaFoldDB" id="A0A8J6HMI2"/>
<name>A0A8J6HMI2_TENMO</name>
<dbReference type="EMBL" id="JABDTM020019622">
    <property type="protein sequence ID" value="KAH0817364.1"/>
    <property type="molecule type" value="Genomic_DNA"/>
</dbReference>
<feature type="region of interest" description="Disordered" evidence="1">
    <location>
        <begin position="212"/>
        <end position="275"/>
    </location>
</feature>
<gene>
    <name evidence="2" type="ORF">GEV33_005427</name>
</gene>
<keyword evidence="3" id="KW-1185">Reference proteome</keyword>
<proteinExistence type="predicted"/>